<evidence type="ECO:0008006" key="3">
    <source>
        <dbReference type="Google" id="ProtNLM"/>
    </source>
</evidence>
<dbReference type="Proteomes" id="UP000178873">
    <property type="component" value="Unassembled WGS sequence"/>
</dbReference>
<dbReference type="PANTHER" id="PTHR34387">
    <property type="entry name" value="SLR1258 PROTEIN"/>
    <property type="match status" value="1"/>
</dbReference>
<dbReference type="Gene3D" id="3.30.70.2970">
    <property type="entry name" value="Protein of unknown function (DUF541), domain 2"/>
    <property type="match status" value="1"/>
</dbReference>
<dbReference type="STRING" id="1802301.A2664_04690"/>
<proteinExistence type="predicted"/>
<dbReference type="PANTHER" id="PTHR34387:SF1">
    <property type="entry name" value="PERIPLASMIC IMMUNOGENIC PROTEIN"/>
    <property type="match status" value="1"/>
</dbReference>
<evidence type="ECO:0000313" key="1">
    <source>
        <dbReference type="EMBL" id="OHA18776.1"/>
    </source>
</evidence>
<dbReference type="InterPro" id="IPR007497">
    <property type="entry name" value="SIMPL/DUF541"/>
</dbReference>
<evidence type="ECO:0000313" key="2">
    <source>
        <dbReference type="Proteomes" id="UP000178873"/>
    </source>
</evidence>
<dbReference type="Gene3D" id="3.30.110.170">
    <property type="entry name" value="Protein of unknown function (DUF541), domain 1"/>
    <property type="match status" value="1"/>
</dbReference>
<gene>
    <name evidence="1" type="ORF">A2664_04690</name>
</gene>
<reference evidence="1 2" key="1">
    <citation type="journal article" date="2016" name="Nat. Commun.">
        <title>Thousands of microbial genomes shed light on interconnected biogeochemical processes in an aquifer system.</title>
        <authorList>
            <person name="Anantharaman K."/>
            <person name="Brown C.T."/>
            <person name="Hug L.A."/>
            <person name="Sharon I."/>
            <person name="Castelle C.J."/>
            <person name="Probst A.J."/>
            <person name="Thomas B.C."/>
            <person name="Singh A."/>
            <person name="Wilkins M.J."/>
            <person name="Karaoz U."/>
            <person name="Brodie E.L."/>
            <person name="Williams K.H."/>
            <person name="Hubbard S.S."/>
            <person name="Banfield J.F."/>
        </authorList>
    </citation>
    <scope>NUCLEOTIDE SEQUENCE [LARGE SCALE GENOMIC DNA]</scope>
</reference>
<dbReference type="InterPro" id="IPR052022">
    <property type="entry name" value="26kDa_periplasmic_antigen"/>
</dbReference>
<accession>A0A1G2M4D6</accession>
<dbReference type="GO" id="GO:0006974">
    <property type="term" value="P:DNA damage response"/>
    <property type="evidence" value="ECO:0007669"/>
    <property type="project" value="TreeGrafter"/>
</dbReference>
<comment type="caution">
    <text evidence="1">The sequence shown here is derived from an EMBL/GenBank/DDBJ whole genome shotgun (WGS) entry which is preliminary data.</text>
</comment>
<dbReference type="Pfam" id="PF04402">
    <property type="entry name" value="SIMPL"/>
    <property type="match status" value="1"/>
</dbReference>
<name>A0A1G2M4D6_9BACT</name>
<sequence>MDSNIVGGVWTDRTRKVIALLAVVVSVFVLAKAVETFKKLPYVGRDVPAMSSITVSGNGEAVAVPDIATFSVTIEHESLLVSKAQESTTELTKEALDFLKKNGVAEKDIKTTAYNIYPKYDYQTIQCFAYPCPSGRQTLLGYVVSQSIDVKVREIEDAGKLVAGMGELGVTQVSGLSFTVEEEDAVLKEARDKAITDAQIRAKELARSLGVKLVRIVGFSEGGNYPIYYAKNAAFGMGGDTASAPTPELPAGENKYQSNVSITYEIR</sequence>
<protein>
    <recommendedName>
        <fullName evidence="3">DUF541 domain-containing protein</fullName>
    </recommendedName>
</protein>
<organism evidence="1 2">
    <name type="scientific">Candidatus Taylorbacteria bacterium RIFCSPHIGHO2_01_FULL_46_22b</name>
    <dbReference type="NCBI Taxonomy" id="1802301"/>
    <lineage>
        <taxon>Bacteria</taxon>
        <taxon>Candidatus Tayloriibacteriota</taxon>
    </lineage>
</organism>
<dbReference type="EMBL" id="MHRF01000001">
    <property type="protein sequence ID" value="OHA18776.1"/>
    <property type="molecule type" value="Genomic_DNA"/>
</dbReference>
<dbReference type="AlphaFoldDB" id="A0A1G2M4D6"/>